<dbReference type="Gramene" id="AET2Gv20331100.2">
    <property type="protein sequence ID" value="AET2Gv20331100.2"/>
    <property type="gene ID" value="AET2Gv20331100"/>
</dbReference>
<dbReference type="PANTHER" id="PTHR32438:SF5">
    <property type="entry name" value="4-ALPHA-GLUCANOTRANSFERASE DPE1, CHLOROPLASTIC_AMYLOPLASTIC"/>
    <property type="match status" value="1"/>
</dbReference>
<dbReference type="GO" id="GO:0004134">
    <property type="term" value="F:4-alpha-glucanotransferase activity"/>
    <property type="evidence" value="ECO:0007669"/>
    <property type="project" value="UniProtKB-EC"/>
</dbReference>
<evidence type="ECO:0000313" key="12">
    <source>
        <dbReference type="Proteomes" id="UP000015105"/>
    </source>
</evidence>
<evidence type="ECO:0000256" key="5">
    <source>
        <dbReference type="ARBA" id="ARBA00022679"/>
    </source>
</evidence>
<keyword evidence="12" id="KW-1185">Reference proteome</keyword>
<dbReference type="PANTHER" id="PTHR32438">
    <property type="entry name" value="4-ALPHA-GLUCANOTRANSFERASE DPE1, CHLOROPLASTIC/AMYLOPLASTIC"/>
    <property type="match status" value="1"/>
</dbReference>
<dbReference type="STRING" id="200361.A0A453B173"/>
<dbReference type="InterPro" id="IPR003385">
    <property type="entry name" value="Glyco_hydro_77"/>
</dbReference>
<dbReference type="NCBIfam" id="NF011080">
    <property type="entry name" value="PRK14508.1-3"/>
    <property type="match status" value="1"/>
</dbReference>
<dbReference type="EnsemblPlants" id="AET2Gv20331100.2">
    <property type="protein sequence ID" value="AET2Gv20331100.2"/>
    <property type="gene ID" value="AET2Gv20331100"/>
</dbReference>
<dbReference type="Proteomes" id="UP000015105">
    <property type="component" value="Chromosome 2D"/>
</dbReference>
<accession>A0A453B173</accession>
<dbReference type="GO" id="GO:0005983">
    <property type="term" value="P:starch catabolic process"/>
    <property type="evidence" value="ECO:0007669"/>
    <property type="project" value="EnsemblPlants"/>
</dbReference>
<evidence type="ECO:0000256" key="3">
    <source>
        <dbReference type="ARBA" id="ARBA00012560"/>
    </source>
</evidence>
<organism evidence="11 12">
    <name type="scientific">Aegilops tauschii subsp. strangulata</name>
    <name type="common">Goatgrass</name>
    <dbReference type="NCBI Taxonomy" id="200361"/>
    <lineage>
        <taxon>Eukaryota</taxon>
        <taxon>Viridiplantae</taxon>
        <taxon>Streptophyta</taxon>
        <taxon>Embryophyta</taxon>
        <taxon>Tracheophyta</taxon>
        <taxon>Spermatophyta</taxon>
        <taxon>Magnoliopsida</taxon>
        <taxon>Liliopsida</taxon>
        <taxon>Poales</taxon>
        <taxon>Poaceae</taxon>
        <taxon>BOP clade</taxon>
        <taxon>Pooideae</taxon>
        <taxon>Triticodae</taxon>
        <taxon>Triticeae</taxon>
        <taxon>Triticinae</taxon>
        <taxon>Aegilops</taxon>
    </lineage>
</organism>
<feature type="region of interest" description="Disordered" evidence="10">
    <location>
        <begin position="1"/>
        <end position="23"/>
    </location>
</feature>
<dbReference type="AlphaFoldDB" id="A0A453B173"/>
<keyword evidence="5 9" id="KW-0808">Transferase</keyword>
<evidence type="ECO:0000256" key="7">
    <source>
        <dbReference type="ARBA" id="ARBA00031423"/>
    </source>
</evidence>
<dbReference type="SUPFAM" id="SSF51445">
    <property type="entry name" value="(Trans)glycosidases"/>
    <property type="match status" value="1"/>
</dbReference>
<comment type="similarity">
    <text evidence="2 9">Belongs to the disproportionating enzyme family.</text>
</comment>
<dbReference type="InterPro" id="IPR017853">
    <property type="entry name" value="GH"/>
</dbReference>
<evidence type="ECO:0000256" key="4">
    <source>
        <dbReference type="ARBA" id="ARBA00022676"/>
    </source>
</evidence>
<proteinExistence type="inferred from homology"/>
<evidence type="ECO:0000256" key="1">
    <source>
        <dbReference type="ARBA" id="ARBA00000439"/>
    </source>
</evidence>
<dbReference type="Pfam" id="PF02446">
    <property type="entry name" value="Glyco_hydro_77"/>
    <property type="match status" value="1"/>
</dbReference>
<dbReference type="EC" id="2.4.1.25" evidence="3 9"/>
<keyword evidence="4 9" id="KW-0328">Glycosyltransferase</keyword>
<protein>
    <recommendedName>
        <fullName evidence="3 9">4-alpha-glucanotransferase</fullName>
        <ecNumber evidence="3 9">2.4.1.25</ecNumber>
    </recommendedName>
    <alternativeName>
        <fullName evidence="7 9">Amylomaltase</fullName>
    </alternativeName>
    <alternativeName>
        <fullName evidence="8 9">Disproportionating enzyme</fullName>
    </alternativeName>
</protein>
<dbReference type="GO" id="GO:0006006">
    <property type="term" value="P:glucose metabolic process"/>
    <property type="evidence" value="ECO:0007669"/>
    <property type="project" value="EnsemblPlants"/>
</dbReference>
<reference evidence="11" key="4">
    <citation type="submission" date="2019-03" db="UniProtKB">
        <authorList>
            <consortium name="EnsemblPlants"/>
        </authorList>
    </citation>
    <scope>IDENTIFICATION</scope>
</reference>
<dbReference type="NCBIfam" id="TIGR00217">
    <property type="entry name" value="malQ"/>
    <property type="match status" value="1"/>
</dbReference>
<reference evidence="12" key="2">
    <citation type="journal article" date="2017" name="Nat. Plants">
        <title>The Aegilops tauschii genome reveals multiple impacts of transposons.</title>
        <authorList>
            <person name="Zhao G."/>
            <person name="Zou C."/>
            <person name="Li K."/>
            <person name="Wang K."/>
            <person name="Li T."/>
            <person name="Gao L."/>
            <person name="Zhang X."/>
            <person name="Wang H."/>
            <person name="Yang Z."/>
            <person name="Liu X."/>
            <person name="Jiang W."/>
            <person name="Mao L."/>
            <person name="Kong X."/>
            <person name="Jiao Y."/>
            <person name="Jia J."/>
        </authorList>
    </citation>
    <scope>NUCLEOTIDE SEQUENCE [LARGE SCALE GENOMIC DNA]</scope>
    <source>
        <strain evidence="12">cv. AL8/78</strain>
    </source>
</reference>
<reference evidence="12" key="1">
    <citation type="journal article" date="2014" name="Science">
        <title>Ancient hybridizations among the ancestral genomes of bread wheat.</title>
        <authorList>
            <consortium name="International Wheat Genome Sequencing Consortium,"/>
            <person name="Marcussen T."/>
            <person name="Sandve S.R."/>
            <person name="Heier L."/>
            <person name="Spannagl M."/>
            <person name="Pfeifer M."/>
            <person name="Jakobsen K.S."/>
            <person name="Wulff B.B."/>
            <person name="Steuernagel B."/>
            <person name="Mayer K.F."/>
            <person name="Olsen O.A."/>
        </authorList>
    </citation>
    <scope>NUCLEOTIDE SEQUENCE [LARGE SCALE GENOMIC DNA]</scope>
    <source>
        <strain evidence="12">cv. AL8/78</strain>
    </source>
</reference>
<keyword evidence="6 9" id="KW-0119">Carbohydrate metabolism</keyword>
<reference evidence="11" key="5">
    <citation type="journal article" date="2021" name="G3 (Bethesda)">
        <title>Aegilops tauschii genome assembly Aet v5.0 features greater sequence contiguity and improved annotation.</title>
        <authorList>
            <person name="Wang L."/>
            <person name="Zhu T."/>
            <person name="Rodriguez J.C."/>
            <person name="Deal K.R."/>
            <person name="Dubcovsky J."/>
            <person name="McGuire P.E."/>
            <person name="Lux T."/>
            <person name="Spannagl M."/>
            <person name="Mayer K.F.X."/>
            <person name="Baldrich P."/>
            <person name="Meyers B.C."/>
            <person name="Huo N."/>
            <person name="Gu Y.Q."/>
            <person name="Zhou H."/>
            <person name="Devos K.M."/>
            <person name="Bennetzen J.L."/>
            <person name="Unver T."/>
            <person name="Budak H."/>
            <person name="Gulick P.J."/>
            <person name="Galiba G."/>
            <person name="Kalapos B."/>
            <person name="Nelson D.R."/>
            <person name="Li P."/>
            <person name="You F.M."/>
            <person name="Luo M.C."/>
            <person name="Dvorak J."/>
        </authorList>
    </citation>
    <scope>NUCLEOTIDE SEQUENCE [LARGE SCALE GENOMIC DNA]</scope>
    <source>
        <strain evidence="11">cv. AL8/78</strain>
    </source>
</reference>
<evidence type="ECO:0000256" key="8">
    <source>
        <dbReference type="ARBA" id="ARBA00031501"/>
    </source>
</evidence>
<evidence type="ECO:0000256" key="10">
    <source>
        <dbReference type="SAM" id="MobiDB-lite"/>
    </source>
</evidence>
<reference evidence="11" key="3">
    <citation type="journal article" date="2017" name="Nature">
        <title>Genome sequence of the progenitor of the wheat D genome Aegilops tauschii.</title>
        <authorList>
            <person name="Luo M.C."/>
            <person name="Gu Y.Q."/>
            <person name="Puiu D."/>
            <person name="Wang H."/>
            <person name="Twardziok S.O."/>
            <person name="Deal K.R."/>
            <person name="Huo N."/>
            <person name="Zhu T."/>
            <person name="Wang L."/>
            <person name="Wang Y."/>
            <person name="McGuire P.E."/>
            <person name="Liu S."/>
            <person name="Long H."/>
            <person name="Ramasamy R.K."/>
            <person name="Rodriguez J.C."/>
            <person name="Van S.L."/>
            <person name="Yuan L."/>
            <person name="Wang Z."/>
            <person name="Xia Z."/>
            <person name="Xiao L."/>
            <person name="Anderson O.D."/>
            <person name="Ouyang S."/>
            <person name="Liang Y."/>
            <person name="Zimin A.V."/>
            <person name="Pertea G."/>
            <person name="Qi P."/>
            <person name="Bennetzen J.L."/>
            <person name="Dai X."/>
            <person name="Dawson M.W."/>
            <person name="Muller H.G."/>
            <person name="Kugler K."/>
            <person name="Rivarola-Duarte L."/>
            <person name="Spannagl M."/>
            <person name="Mayer K.F.X."/>
            <person name="Lu F.H."/>
            <person name="Bevan M.W."/>
            <person name="Leroy P."/>
            <person name="Li P."/>
            <person name="You F.M."/>
            <person name="Sun Q."/>
            <person name="Liu Z."/>
            <person name="Lyons E."/>
            <person name="Wicker T."/>
            <person name="Salzberg S.L."/>
            <person name="Devos K.M."/>
            <person name="Dvorak J."/>
        </authorList>
    </citation>
    <scope>NUCLEOTIDE SEQUENCE [LARGE SCALE GENOMIC DNA]</scope>
    <source>
        <strain evidence="11">cv. AL8/78</strain>
    </source>
</reference>
<dbReference type="Gene3D" id="3.20.20.80">
    <property type="entry name" value="Glycosidases"/>
    <property type="match status" value="1"/>
</dbReference>
<name>A0A453B173_AEGTS</name>
<dbReference type="GO" id="GO:0000025">
    <property type="term" value="P:maltose catabolic process"/>
    <property type="evidence" value="ECO:0007669"/>
    <property type="project" value="EnsemblPlants"/>
</dbReference>
<evidence type="ECO:0000313" key="11">
    <source>
        <dbReference type="EnsemblPlants" id="AET2Gv20331100.2"/>
    </source>
</evidence>
<evidence type="ECO:0000256" key="9">
    <source>
        <dbReference type="RuleBase" id="RU361207"/>
    </source>
</evidence>
<comment type="catalytic activity">
    <reaction evidence="1 9">
        <text>Transfers a segment of a (1-&gt;4)-alpha-D-glucan to a new position in an acceptor, which may be glucose or a (1-&gt;4)-alpha-D-glucan.</text>
        <dbReference type="EC" id="2.4.1.25"/>
    </reaction>
</comment>
<evidence type="ECO:0000256" key="6">
    <source>
        <dbReference type="ARBA" id="ARBA00023277"/>
    </source>
</evidence>
<evidence type="ECO:0000256" key="2">
    <source>
        <dbReference type="ARBA" id="ARBA00005684"/>
    </source>
</evidence>
<sequence length="582" mass="64440">PLPHGARANRPAPPQLASASSLPRHRRCRLLLPAMSQARGPPARGIACRAATTTPAAVAAVGVGEDLPEGYEQMMPTVEASQRRRAGVLLHPTSLRGPHGIGDLGDQAIAFLDWLHGAGCTLWQVLPLVPPGRKSGEDGSPYSGQDANCGNTLLISLEELVKDGLLMENELPDPLDMEYVEFDTVANLKEPLIAKAAERLLQSPGELRRQYDEFKKNPDVSGWLEDAALFAAIDNSINAVSWSEWPEPLKDRHPGALKDIYENQKDFIENFMAQQFLFEKQWKRVRSHAQKLGISIMGDMPIYVGYHSADVWANRKSFLLDKNGFPTFVSGVPPDAFSKTGQLWNSPLYDWKSMEADGFAWWVKRIKRALDLYDEFRIDHFRGLAGFWAVPSGSEVAMFGSWRAGPRNAFFDALFKAVGRINIIAEDLGVITEDVVELRKSIGAPGMAVLQFAFGGGPGNPHLPHNHELNQVVYTGTHDNDTAVGWWQSLPEEEKQTVFKYLPQVSNLDVSWALIATALSSVARTSMVTMQDILSLGSSARMNTPATQKGNWKWRIPSCVSFDSLSLEEAKLKELLTLYDRL</sequence>